<dbReference type="EMBL" id="ML976664">
    <property type="protein sequence ID" value="KAF1977273.1"/>
    <property type="molecule type" value="Genomic_DNA"/>
</dbReference>
<organism evidence="1 2">
    <name type="scientific">Bimuria novae-zelandiae CBS 107.79</name>
    <dbReference type="NCBI Taxonomy" id="1447943"/>
    <lineage>
        <taxon>Eukaryota</taxon>
        <taxon>Fungi</taxon>
        <taxon>Dikarya</taxon>
        <taxon>Ascomycota</taxon>
        <taxon>Pezizomycotina</taxon>
        <taxon>Dothideomycetes</taxon>
        <taxon>Pleosporomycetidae</taxon>
        <taxon>Pleosporales</taxon>
        <taxon>Massarineae</taxon>
        <taxon>Didymosphaeriaceae</taxon>
        <taxon>Bimuria</taxon>
    </lineage>
</organism>
<gene>
    <name evidence="1" type="ORF">BU23DRAFT_323894</name>
</gene>
<keyword evidence="2" id="KW-1185">Reference proteome</keyword>
<evidence type="ECO:0000313" key="1">
    <source>
        <dbReference type="EMBL" id="KAF1977273.1"/>
    </source>
</evidence>
<dbReference type="Proteomes" id="UP000800036">
    <property type="component" value="Unassembled WGS sequence"/>
</dbReference>
<dbReference type="AlphaFoldDB" id="A0A6A5VI46"/>
<accession>A0A6A5VI46</accession>
<proteinExistence type="predicted"/>
<reference evidence="1" key="1">
    <citation type="journal article" date="2020" name="Stud. Mycol.">
        <title>101 Dothideomycetes genomes: a test case for predicting lifestyles and emergence of pathogens.</title>
        <authorList>
            <person name="Haridas S."/>
            <person name="Albert R."/>
            <person name="Binder M."/>
            <person name="Bloem J."/>
            <person name="Labutti K."/>
            <person name="Salamov A."/>
            <person name="Andreopoulos B."/>
            <person name="Baker S."/>
            <person name="Barry K."/>
            <person name="Bills G."/>
            <person name="Bluhm B."/>
            <person name="Cannon C."/>
            <person name="Castanera R."/>
            <person name="Culley D."/>
            <person name="Daum C."/>
            <person name="Ezra D."/>
            <person name="Gonzalez J."/>
            <person name="Henrissat B."/>
            <person name="Kuo A."/>
            <person name="Liang C."/>
            <person name="Lipzen A."/>
            <person name="Lutzoni F."/>
            <person name="Magnuson J."/>
            <person name="Mondo S."/>
            <person name="Nolan M."/>
            <person name="Ohm R."/>
            <person name="Pangilinan J."/>
            <person name="Park H.-J."/>
            <person name="Ramirez L."/>
            <person name="Alfaro M."/>
            <person name="Sun H."/>
            <person name="Tritt A."/>
            <person name="Yoshinaga Y."/>
            <person name="Zwiers L.-H."/>
            <person name="Turgeon B."/>
            <person name="Goodwin S."/>
            <person name="Spatafora J."/>
            <person name="Crous P."/>
            <person name="Grigoriev I."/>
        </authorList>
    </citation>
    <scope>NUCLEOTIDE SEQUENCE</scope>
    <source>
        <strain evidence="1">CBS 107.79</strain>
    </source>
</reference>
<evidence type="ECO:0000313" key="2">
    <source>
        <dbReference type="Proteomes" id="UP000800036"/>
    </source>
</evidence>
<name>A0A6A5VI46_9PLEO</name>
<sequence length="74" mass="8157">MARHAITCAGVLPCLRHQCKTCACLICTVPSLRRSIFLPVATLSPKSHVIIIDACPTLTKVPYERKSRALHHHA</sequence>
<protein>
    <submittedName>
        <fullName evidence="1">Uncharacterized protein</fullName>
    </submittedName>
</protein>